<feature type="transmembrane region" description="Helical" evidence="1">
    <location>
        <begin position="80"/>
        <end position="104"/>
    </location>
</feature>
<feature type="transmembrane region" description="Helical" evidence="1">
    <location>
        <begin position="116"/>
        <end position="134"/>
    </location>
</feature>
<comment type="caution">
    <text evidence="2">The sequence shown here is derived from an EMBL/GenBank/DDBJ whole genome shotgun (WGS) entry which is preliminary data.</text>
</comment>
<keyword evidence="1" id="KW-0812">Transmembrane</keyword>
<dbReference type="Proteomes" id="UP001189429">
    <property type="component" value="Unassembled WGS sequence"/>
</dbReference>
<organism evidence="2 3">
    <name type="scientific">Prorocentrum cordatum</name>
    <dbReference type="NCBI Taxonomy" id="2364126"/>
    <lineage>
        <taxon>Eukaryota</taxon>
        <taxon>Sar</taxon>
        <taxon>Alveolata</taxon>
        <taxon>Dinophyceae</taxon>
        <taxon>Prorocentrales</taxon>
        <taxon>Prorocentraceae</taxon>
        <taxon>Prorocentrum</taxon>
    </lineage>
</organism>
<keyword evidence="1" id="KW-0472">Membrane</keyword>
<keyword evidence="3" id="KW-1185">Reference proteome</keyword>
<proteinExistence type="predicted"/>
<reference evidence="2" key="1">
    <citation type="submission" date="2023-10" db="EMBL/GenBank/DDBJ databases">
        <authorList>
            <person name="Chen Y."/>
            <person name="Shah S."/>
            <person name="Dougan E. K."/>
            <person name="Thang M."/>
            <person name="Chan C."/>
        </authorList>
    </citation>
    <scope>NUCLEOTIDE SEQUENCE [LARGE SCALE GENOMIC DNA]</scope>
</reference>
<accession>A0ABN9QI65</accession>
<feature type="transmembrane region" description="Helical" evidence="1">
    <location>
        <begin position="20"/>
        <end position="40"/>
    </location>
</feature>
<evidence type="ECO:0000256" key="1">
    <source>
        <dbReference type="SAM" id="Phobius"/>
    </source>
</evidence>
<feature type="transmembrane region" description="Helical" evidence="1">
    <location>
        <begin position="52"/>
        <end position="74"/>
    </location>
</feature>
<name>A0ABN9QI65_9DINO</name>
<sequence>MFKSSSLVRLTPPPVLLREISINVCLALSSASALVFGTAVGQPDPAFATRLLLLLSCVGLCAGPAFCSLCLLQASASMFPAPACATGAALCLGLGRVGAAAAPLVADLVLRATGRWGGFFILCTLMEVAALLVVDSLPLPDWAHRAESSL</sequence>
<keyword evidence="1" id="KW-1133">Transmembrane helix</keyword>
<dbReference type="EMBL" id="CAUYUJ010003269">
    <property type="protein sequence ID" value="CAK0804581.1"/>
    <property type="molecule type" value="Genomic_DNA"/>
</dbReference>
<evidence type="ECO:0008006" key="4">
    <source>
        <dbReference type="Google" id="ProtNLM"/>
    </source>
</evidence>
<dbReference type="InterPro" id="IPR036259">
    <property type="entry name" value="MFS_trans_sf"/>
</dbReference>
<evidence type="ECO:0000313" key="2">
    <source>
        <dbReference type="EMBL" id="CAK0804581.1"/>
    </source>
</evidence>
<dbReference type="SUPFAM" id="SSF103473">
    <property type="entry name" value="MFS general substrate transporter"/>
    <property type="match status" value="1"/>
</dbReference>
<gene>
    <name evidence="2" type="ORF">PCOR1329_LOCUS11337</name>
</gene>
<evidence type="ECO:0000313" key="3">
    <source>
        <dbReference type="Proteomes" id="UP001189429"/>
    </source>
</evidence>
<protein>
    <recommendedName>
        <fullName evidence="4">Major facilitator superfamily (MFS) profile domain-containing protein</fullName>
    </recommendedName>
</protein>